<dbReference type="PANTHER" id="PTHR46825">
    <property type="entry name" value="D-ALANYL-D-ALANINE-CARBOXYPEPTIDASE/ENDOPEPTIDASE AMPH"/>
    <property type="match status" value="1"/>
</dbReference>
<accession>A0ABU7S5S8</accession>
<reference evidence="3 4" key="1">
    <citation type="submission" date="2024-01" db="EMBL/GenBank/DDBJ databases">
        <title>Genome insights into Plantactinospora veratri sp. nov.</title>
        <authorList>
            <person name="Wang L."/>
        </authorList>
    </citation>
    <scope>NUCLEOTIDE SEQUENCE [LARGE SCALE GENOMIC DNA]</scope>
    <source>
        <strain evidence="3 4">NEAU-FHS4</strain>
    </source>
</reference>
<dbReference type="Gene3D" id="3.40.710.10">
    <property type="entry name" value="DD-peptidase/beta-lactamase superfamily"/>
    <property type="match status" value="1"/>
</dbReference>
<dbReference type="SUPFAM" id="SSF56601">
    <property type="entry name" value="beta-lactamase/transpeptidase-like"/>
    <property type="match status" value="1"/>
</dbReference>
<feature type="domain" description="Beta-lactamase-related" evidence="2">
    <location>
        <begin position="73"/>
        <end position="385"/>
    </location>
</feature>
<dbReference type="PANTHER" id="PTHR46825:SF7">
    <property type="entry name" value="D-ALANYL-D-ALANINE CARBOXYPEPTIDASE"/>
    <property type="match status" value="1"/>
</dbReference>
<organism evidence="3 4">
    <name type="scientific">Plantactinospora veratri</name>
    <dbReference type="NCBI Taxonomy" id="1436122"/>
    <lineage>
        <taxon>Bacteria</taxon>
        <taxon>Bacillati</taxon>
        <taxon>Actinomycetota</taxon>
        <taxon>Actinomycetes</taxon>
        <taxon>Micromonosporales</taxon>
        <taxon>Micromonosporaceae</taxon>
        <taxon>Plantactinospora</taxon>
    </lineage>
</organism>
<gene>
    <name evidence="3" type="ORF">V1634_00460</name>
</gene>
<dbReference type="InterPro" id="IPR006311">
    <property type="entry name" value="TAT_signal"/>
</dbReference>
<protein>
    <submittedName>
        <fullName evidence="3">Serine hydrolase domain-containing protein</fullName>
        <ecNumber evidence="3">3.1.1.103</ecNumber>
    </submittedName>
</protein>
<comment type="caution">
    <text evidence="3">The sequence shown here is derived from an EMBL/GenBank/DDBJ whole genome shotgun (WGS) entry which is preliminary data.</text>
</comment>
<dbReference type="InterPro" id="IPR012338">
    <property type="entry name" value="Beta-lactam/transpept-like"/>
</dbReference>
<dbReference type="Pfam" id="PF00144">
    <property type="entry name" value="Beta-lactamase"/>
    <property type="match status" value="1"/>
</dbReference>
<evidence type="ECO:0000313" key="3">
    <source>
        <dbReference type="EMBL" id="MEE6305306.1"/>
    </source>
</evidence>
<feature type="compositionally biased region" description="Basic and acidic residues" evidence="1">
    <location>
        <begin position="1"/>
        <end position="12"/>
    </location>
</feature>
<proteinExistence type="predicted"/>
<keyword evidence="3" id="KW-0378">Hydrolase</keyword>
<dbReference type="PROSITE" id="PS51318">
    <property type="entry name" value="TAT"/>
    <property type="match status" value="1"/>
</dbReference>
<dbReference type="Proteomes" id="UP001339911">
    <property type="component" value="Unassembled WGS sequence"/>
</dbReference>
<dbReference type="EMBL" id="JAZGQL010000001">
    <property type="protein sequence ID" value="MEE6305306.1"/>
    <property type="molecule type" value="Genomic_DNA"/>
</dbReference>
<sequence>MRREQTTIHPGEDQLSAFRPHQSRRDFLRTVAGSALTATALAAGASPALAAPATAARPGSGGPLPDEALRDALRAITDAGMPGVFAEVRDGHATWRGASGVADVTTGRPVRPDFQHRIGSITKTFTSTVLLQLVAERRLVLDAPLHRYLPRLAPPGVTVRMLLDQTSGINDYDNVVFGSVENIEKYQRTTIRPRELVAMGLGQEPTNAPGERHSYSNTNYVLAGLLLERITGRPATVEVYRRVLRPLGLHRTYFPGTDPTIDGPHSAGYVPWVDGTLRDFSVFNMSWAWMVGDLVSTTADVNRFFRGLLGGRLLRPAELAQMRRTVPADPTVPDGAQYGLGLLSVPLPSGPVWGHDGVVLGHQTISLHSPDGRRQVTVALNATHYWVPGQPDPIGEALWGFLLTVFGGTATPQAATRGSVSGSPLTAGPLTAAPGATLLHRPLPTARVAG</sequence>
<dbReference type="EC" id="3.1.1.103" evidence="3"/>
<dbReference type="InterPro" id="IPR050491">
    <property type="entry name" value="AmpC-like"/>
</dbReference>
<name>A0ABU7S5S8_9ACTN</name>
<evidence type="ECO:0000313" key="4">
    <source>
        <dbReference type="Proteomes" id="UP001339911"/>
    </source>
</evidence>
<dbReference type="InterPro" id="IPR001466">
    <property type="entry name" value="Beta-lactam-related"/>
</dbReference>
<feature type="region of interest" description="Disordered" evidence="1">
    <location>
        <begin position="1"/>
        <end position="21"/>
    </location>
</feature>
<evidence type="ECO:0000256" key="1">
    <source>
        <dbReference type="SAM" id="MobiDB-lite"/>
    </source>
</evidence>
<evidence type="ECO:0000259" key="2">
    <source>
        <dbReference type="Pfam" id="PF00144"/>
    </source>
</evidence>
<keyword evidence="4" id="KW-1185">Reference proteome</keyword>
<dbReference type="GO" id="GO:0016787">
    <property type="term" value="F:hydrolase activity"/>
    <property type="evidence" value="ECO:0007669"/>
    <property type="project" value="UniProtKB-KW"/>
</dbReference>